<dbReference type="NCBIfam" id="TIGR01730">
    <property type="entry name" value="RND_mfp"/>
    <property type="match status" value="1"/>
</dbReference>
<evidence type="ECO:0000256" key="1">
    <source>
        <dbReference type="ARBA" id="ARBA00009477"/>
    </source>
</evidence>
<evidence type="ECO:0000313" key="9">
    <source>
        <dbReference type="Proteomes" id="UP000078486"/>
    </source>
</evidence>
<feature type="transmembrane region" description="Helical" evidence="4">
    <location>
        <begin position="29"/>
        <end position="49"/>
    </location>
</feature>
<dbReference type="InterPro" id="IPR058636">
    <property type="entry name" value="Beta-barrel_YknX"/>
</dbReference>
<dbReference type="GO" id="GO:1990961">
    <property type="term" value="P:xenobiotic detoxification by transmembrane export across the plasma membrane"/>
    <property type="evidence" value="ECO:0007669"/>
    <property type="project" value="InterPro"/>
</dbReference>
<evidence type="ECO:0000259" key="5">
    <source>
        <dbReference type="Pfam" id="PF25917"/>
    </source>
</evidence>
<name>A0A178ICZ5_9BACT</name>
<sequence>MTAPARSPDAAAPVASRPAPPPRKKSRKWLWLFLAGIGLLGLLVALAVMKNAQPRASRVTVEKAIVKTITQVVSATGKIQPEVEVKIAPEVAGEIIELPFREGADVKKGELLVRIKPDAYRYQFEQREADLAAARASALETEVRFQKAEEDFKRDESLHKQNLISDFEFATARADYEMARASLDSAIANIRRAEGLLNQARDQLDKTTIYAPIDGTVSSLTSEVGERVVGTGQFAGTEIMRVADLANMEVRVNINENDIVNVKIDDRAMIAIDAFPGRKFEAIVKEIGSAAQTTGANTQEEVTNFQVKIRILDKSVPIRSGMSANADIETRTVANAVAVPIQSVTVRARDTARTLDQLADARAKAETENKGEGAATAVNTRADAQRRRDDRDNLQRVVFVRHGATVKMVPVETGIADTAHIEIKSGVREGDEVVSGSYAAITRILADGASVLVEPAKKGPPAK</sequence>
<dbReference type="Proteomes" id="UP000078486">
    <property type="component" value="Unassembled WGS sequence"/>
</dbReference>
<comment type="caution">
    <text evidence="8">The sequence shown here is derived from an EMBL/GenBank/DDBJ whole genome shotgun (WGS) entry which is preliminary data.</text>
</comment>
<evidence type="ECO:0000259" key="6">
    <source>
        <dbReference type="Pfam" id="PF25975"/>
    </source>
</evidence>
<dbReference type="InterPro" id="IPR058625">
    <property type="entry name" value="MdtA-like_BSH"/>
</dbReference>
<dbReference type="PANTHER" id="PTHR30469:SF33">
    <property type="entry name" value="SLR1207 PROTEIN"/>
    <property type="match status" value="1"/>
</dbReference>
<reference evidence="8 9" key="1">
    <citation type="submission" date="2016-01" db="EMBL/GenBank/DDBJ databases">
        <title>High potential of lignocellulose degradation of a new Verrucomicrobia species.</title>
        <authorList>
            <person name="Wang Y."/>
            <person name="Shi Y."/>
            <person name="Qiu Z."/>
            <person name="Liu S."/>
            <person name="Yang H."/>
        </authorList>
    </citation>
    <scope>NUCLEOTIDE SEQUENCE [LARGE SCALE GENOMIC DNA]</scope>
    <source>
        <strain evidence="8 9">TSB47</strain>
    </source>
</reference>
<keyword evidence="4" id="KW-0472">Membrane</keyword>
<feature type="region of interest" description="Disordered" evidence="3">
    <location>
        <begin position="1"/>
        <end position="24"/>
    </location>
</feature>
<dbReference type="EMBL" id="LRRQ01000167">
    <property type="protein sequence ID" value="OAM87598.1"/>
    <property type="molecule type" value="Genomic_DNA"/>
</dbReference>
<protein>
    <submittedName>
        <fullName evidence="8">Efflux transporter periplasmic adaptor subunit</fullName>
    </submittedName>
</protein>
<dbReference type="PANTHER" id="PTHR30469">
    <property type="entry name" value="MULTIDRUG RESISTANCE PROTEIN MDTA"/>
    <property type="match status" value="1"/>
</dbReference>
<comment type="similarity">
    <text evidence="1">Belongs to the membrane fusion protein (MFP) (TC 8.A.1) family.</text>
</comment>
<dbReference type="GO" id="GO:0030313">
    <property type="term" value="C:cell envelope"/>
    <property type="evidence" value="ECO:0007669"/>
    <property type="project" value="UniProtKB-SubCell"/>
</dbReference>
<dbReference type="RefSeq" id="WP_068772468.1">
    <property type="nucleotide sequence ID" value="NZ_CP109796.1"/>
</dbReference>
<dbReference type="GO" id="GO:1990195">
    <property type="term" value="C:macrolide transmembrane transporter complex"/>
    <property type="evidence" value="ECO:0007669"/>
    <property type="project" value="InterPro"/>
</dbReference>
<accession>A0A178ICZ5</accession>
<dbReference type="Gene3D" id="2.40.420.20">
    <property type="match status" value="1"/>
</dbReference>
<feature type="region of interest" description="Disordered" evidence="3">
    <location>
        <begin position="364"/>
        <end position="389"/>
    </location>
</feature>
<gene>
    <name evidence="8" type="ORF">AW736_22030</name>
</gene>
<dbReference type="Gene3D" id="6.10.140.1990">
    <property type="match status" value="1"/>
</dbReference>
<dbReference type="OrthoDB" id="9810430at2"/>
<keyword evidence="2" id="KW-0175">Coiled coil</keyword>
<keyword evidence="4" id="KW-1133">Transmembrane helix</keyword>
<evidence type="ECO:0000256" key="2">
    <source>
        <dbReference type="ARBA" id="ARBA00023054"/>
    </source>
</evidence>
<feature type="domain" description="YknX-like beta-barrel" evidence="7">
    <location>
        <begin position="248"/>
        <end position="328"/>
    </location>
</feature>
<evidence type="ECO:0000256" key="3">
    <source>
        <dbReference type="SAM" id="MobiDB-lite"/>
    </source>
</evidence>
<feature type="compositionally biased region" description="Low complexity" evidence="3">
    <location>
        <begin position="1"/>
        <end position="17"/>
    </location>
</feature>
<organism evidence="8 9">
    <name type="scientific">Termitidicoccus mucosus</name>
    <dbReference type="NCBI Taxonomy" id="1184151"/>
    <lineage>
        <taxon>Bacteria</taxon>
        <taxon>Pseudomonadati</taxon>
        <taxon>Verrucomicrobiota</taxon>
        <taxon>Opitutia</taxon>
        <taxon>Opitutales</taxon>
        <taxon>Opitutaceae</taxon>
        <taxon>Termitidicoccus</taxon>
    </lineage>
</organism>
<evidence type="ECO:0000259" key="7">
    <source>
        <dbReference type="Pfam" id="PF25990"/>
    </source>
</evidence>
<dbReference type="Gene3D" id="2.40.30.170">
    <property type="match status" value="1"/>
</dbReference>
<dbReference type="GO" id="GO:0015562">
    <property type="term" value="F:efflux transmembrane transporter activity"/>
    <property type="evidence" value="ECO:0007669"/>
    <property type="project" value="TreeGrafter"/>
</dbReference>
<dbReference type="GO" id="GO:0019898">
    <property type="term" value="C:extrinsic component of membrane"/>
    <property type="evidence" value="ECO:0007669"/>
    <property type="project" value="InterPro"/>
</dbReference>
<keyword evidence="9" id="KW-1185">Reference proteome</keyword>
<dbReference type="SUPFAM" id="SSF111369">
    <property type="entry name" value="HlyD-like secretion proteins"/>
    <property type="match status" value="1"/>
</dbReference>
<dbReference type="Pfam" id="PF25975">
    <property type="entry name" value="CzcB_C"/>
    <property type="match status" value="1"/>
</dbReference>
<feature type="domain" description="Multidrug resistance protein MdtA-like barrel-sandwich hybrid" evidence="5">
    <location>
        <begin position="85"/>
        <end position="229"/>
    </location>
</feature>
<dbReference type="AlphaFoldDB" id="A0A178ICZ5"/>
<proteinExistence type="inferred from homology"/>
<dbReference type="GO" id="GO:1990281">
    <property type="term" value="C:efflux pump complex"/>
    <property type="evidence" value="ECO:0007669"/>
    <property type="project" value="TreeGrafter"/>
</dbReference>
<feature type="domain" description="CzcB-like C-terminal circularly permuted SH3-like" evidence="6">
    <location>
        <begin position="395"/>
        <end position="435"/>
    </location>
</feature>
<keyword evidence="4" id="KW-0812">Transmembrane</keyword>
<evidence type="ECO:0000313" key="8">
    <source>
        <dbReference type="EMBL" id="OAM87598.1"/>
    </source>
</evidence>
<dbReference type="Gene3D" id="2.40.50.100">
    <property type="match status" value="1"/>
</dbReference>
<dbReference type="Pfam" id="PF25990">
    <property type="entry name" value="Beta-barrel_YknX"/>
    <property type="match status" value="1"/>
</dbReference>
<dbReference type="InterPro" id="IPR058649">
    <property type="entry name" value="CzcB_C"/>
</dbReference>
<dbReference type="STRING" id="1184151.AW736_22030"/>
<evidence type="ECO:0000256" key="4">
    <source>
        <dbReference type="SAM" id="Phobius"/>
    </source>
</evidence>
<dbReference type="InterPro" id="IPR006143">
    <property type="entry name" value="RND_pump_MFP"/>
</dbReference>
<dbReference type="Pfam" id="PF25917">
    <property type="entry name" value="BSH_RND"/>
    <property type="match status" value="1"/>
</dbReference>
<dbReference type="InterPro" id="IPR030190">
    <property type="entry name" value="MacA_alpha-hairpin_sf"/>
</dbReference>